<dbReference type="EMBL" id="CP143423">
    <property type="protein sequence ID" value="WVX49482.1"/>
    <property type="molecule type" value="Genomic_DNA"/>
</dbReference>
<accession>A0ABZ2BWD6</accession>
<protein>
    <submittedName>
        <fullName evidence="1">Uncharacterized protein</fullName>
    </submittedName>
</protein>
<name>A0ABZ2BWD6_9RHOB</name>
<sequence>MIPHMRENVCETHHIGNALMFYVQSETNAGEPKKDEPHAA</sequence>
<proteinExistence type="predicted"/>
<dbReference type="Proteomes" id="UP001318682">
    <property type="component" value="Chromosome"/>
</dbReference>
<organism evidence="1 2">
    <name type="scientific">Roseobacter fucihabitans</name>
    <dbReference type="NCBI Taxonomy" id="1537242"/>
    <lineage>
        <taxon>Bacteria</taxon>
        <taxon>Pseudomonadati</taxon>
        <taxon>Pseudomonadota</taxon>
        <taxon>Alphaproteobacteria</taxon>
        <taxon>Rhodobacterales</taxon>
        <taxon>Roseobacteraceae</taxon>
        <taxon>Roseobacter</taxon>
    </lineage>
</organism>
<evidence type="ECO:0000313" key="1">
    <source>
        <dbReference type="EMBL" id="WVX49482.1"/>
    </source>
</evidence>
<reference evidence="2" key="2">
    <citation type="submission" date="2024-01" db="EMBL/GenBank/DDBJ databases">
        <title>Roseobacter fucihabitans sp. nov., isolated from the brown alga Fucus spiralis.</title>
        <authorList>
            <person name="Hahnke S."/>
            <person name="Berger M."/>
            <person name="Schlingloff A."/>
            <person name="Athale I."/>
            <person name="Neumann-Schaal M."/>
            <person name="Adenaya A."/>
            <person name="Poehlein A."/>
            <person name="Daniel R."/>
            <person name="Pertersen J."/>
            <person name="Brinkhoff T."/>
        </authorList>
    </citation>
    <scope>NUCLEOTIDE SEQUENCE [LARGE SCALE GENOMIC DNA]</scope>
    <source>
        <strain evidence="2">B14</strain>
    </source>
</reference>
<evidence type="ECO:0000313" key="2">
    <source>
        <dbReference type="Proteomes" id="UP001318682"/>
    </source>
</evidence>
<gene>
    <name evidence="1" type="ORF">ROLI_025770</name>
</gene>
<keyword evidence="2" id="KW-1185">Reference proteome</keyword>
<reference evidence="1 2" key="1">
    <citation type="submission" date="2015-07" db="EMBL/GenBank/DDBJ databases">
        <authorList>
            <person name="Voget S."/>
            <person name="Dogs M."/>
            <person name="Brinkhoff T.H."/>
            <person name="Daniel R."/>
        </authorList>
    </citation>
    <scope>NUCLEOTIDE SEQUENCE [LARGE SCALE GENOMIC DNA]</scope>
    <source>
        <strain evidence="1 2">B14</strain>
    </source>
</reference>